<keyword evidence="2" id="KW-1185">Reference proteome</keyword>
<organism evidence="1 2">
    <name type="scientific">Symbiodinium microadriaticum</name>
    <name type="common">Dinoflagellate</name>
    <name type="synonym">Zooxanthella microadriatica</name>
    <dbReference type="NCBI Taxonomy" id="2951"/>
    <lineage>
        <taxon>Eukaryota</taxon>
        <taxon>Sar</taxon>
        <taxon>Alveolata</taxon>
        <taxon>Dinophyceae</taxon>
        <taxon>Suessiales</taxon>
        <taxon>Symbiodiniaceae</taxon>
        <taxon>Symbiodinium</taxon>
    </lineage>
</organism>
<evidence type="ECO:0000313" key="1">
    <source>
        <dbReference type="EMBL" id="OLP80020.1"/>
    </source>
</evidence>
<dbReference type="OrthoDB" id="406026at2759"/>
<dbReference type="AlphaFoldDB" id="A0A1Q9CAQ8"/>
<gene>
    <name evidence="1" type="ORF">AK812_SmicGene39621</name>
</gene>
<name>A0A1Q9CAQ8_SYMMI</name>
<reference evidence="1 2" key="1">
    <citation type="submission" date="2016-02" db="EMBL/GenBank/DDBJ databases">
        <title>Genome analysis of coral dinoflagellate symbionts highlights evolutionary adaptations to a symbiotic lifestyle.</title>
        <authorList>
            <person name="Aranda M."/>
            <person name="Li Y."/>
            <person name="Liew Y.J."/>
            <person name="Baumgarten S."/>
            <person name="Simakov O."/>
            <person name="Wilson M."/>
            <person name="Piel J."/>
            <person name="Ashoor H."/>
            <person name="Bougouffa S."/>
            <person name="Bajic V.B."/>
            <person name="Ryu T."/>
            <person name="Ravasi T."/>
            <person name="Bayer T."/>
            <person name="Micklem G."/>
            <person name="Kim H."/>
            <person name="Bhak J."/>
            <person name="Lajeunesse T.C."/>
            <person name="Voolstra C.R."/>
        </authorList>
    </citation>
    <scope>NUCLEOTIDE SEQUENCE [LARGE SCALE GENOMIC DNA]</scope>
    <source>
        <strain evidence="1 2">CCMP2467</strain>
    </source>
</reference>
<comment type="caution">
    <text evidence="1">The sequence shown here is derived from an EMBL/GenBank/DDBJ whole genome shotgun (WGS) entry which is preliminary data.</text>
</comment>
<dbReference type="EMBL" id="LSRX01001425">
    <property type="protein sequence ID" value="OLP80020.1"/>
    <property type="molecule type" value="Genomic_DNA"/>
</dbReference>
<evidence type="ECO:0000313" key="2">
    <source>
        <dbReference type="Proteomes" id="UP000186817"/>
    </source>
</evidence>
<protein>
    <submittedName>
        <fullName evidence="1">Uncharacterized protein</fullName>
    </submittedName>
</protein>
<dbReference type="Proteomes" id="UP000186817">
    <property type="component" value="Unassembled WGS sequence"/>
</dbReference>
<accession>A0A1Q9CAQ8</accession>
<sequence>MYKATSFYVDCTHAAGSLEYVDGHAEGCAKINDLWRNRRVTDKGPEVDTGEWAECCRSQLMHPDDEEGPMANLWKMLAAVGLRKGHKEVYICQPLTVLHHNYSYDMASGVGWIQDPCGDCAGSDEICLKPRVFDIKSYTFPTSIKDGLKQAARAIGRKLLGLDRKVCLGVGYNWSFGRIAPGMLDMIRSLPWGDKRKVYYVDSEAAAILPLQPRDFTAPPRPLKRRVCRRHLQNFL</sequence>
<proteinExistence type="predicted"/>